<evidence type="ECO:0000313" key="3">
    <source>
        <dbReference type="Proteomes" id="UP000321126"/>
    </source>
</evidence>
<accession>A0A5C7BRV8</accession>
<feature type="compositionally biased region" description="Basic and acidic residues" evidence="1">
    <location>
        <begin position="21"/>
        <end position="38"/>
    </location>
</feature>
<dbReference type="RefSeq" id="WP_075202162.1">
    <property type="nucleotide sequence ID" value="NZ_JVEJ01000440.1"/>
</dbReference>
<dbReference type="AlphaFoldDB" id="A0A5C7BRV8"/>
<gene>
    <name evidence="2" type="ORF">FOT62_22695</name>
</gene>
<dbReference type="Proteomes" id="UP000321126">
    <property type="component" value="Unassembled WGS sequence"/>
</dbReference>
<feature type="compositionally biased region" description="Basic residues" evidence="1">
    <location>
        <begin position="11"/>
        <end position="20"/>
    </location>
</feature>
<sequence>MAKSAAERKAAQRQRVKQRGGSRDDLVLTDKEDAALEKNRRRRNPGHRPYSRTEYIGLLILCDNERLDRQEAGLGVCQRCGNALPVGCGGNFRGEGACWFTLAFRALNLTAVTGHANLQGE</sequence>
<organism evidence="2 3">
    <name type="scientific">Serratia marcescens</name>
    <dbReference type="NCBI Taxonomy" id="615"/>
    <lineage>
        <taxon>Bacteria</taxon>
        <taxon>Pseudomonadati</taxon>
        <taxon>Pseudomonadota</taxon>
        <taxon>Gammaproteobacteria</taxon>
        <taxon>Enterobacterales</taxon>
        <taxon>Yersiniaceae</taxon>
        <taxon>Serratia</taxon>
    </lineage>
</organism>
<proteinExistence type="predicted"/>
<feature type="compositionally biased region" description="Basic residues" evidence="1">
    <location>
        <begin position="39"/>
        <end position="50"/>
    </location>
</feature>
<feature type="compositionally biased region" description="Basic and acidic residues" evidence="1">
    <location>
        <begin position="1"/>
        <end position="10"/>
    </location>
</feature>
<name>A0A5C7BRV8_SERMA</name>
<feature type="region of interest" description="Disordered" evidence="1">
    <location>
        <begin position="1"/>
        <end position="50"/>
    </location>
</feature>
<reference evidence="2 3" key="1">
    <citation type="submission" date="2019-07" db="EMBL/GenBank/DDBJ databases">
        <title>Serratia strains were isolated from fresh produce.</title>
        <authorList>
            <person name="Cho G.-S."/>
            <person name="Stein M."/>
            <person name="Lee W."/>
            <person name="Suh S.H."/>
            <person name="Franz C.M.A.P."/>
        </authorList>
    </citation>
    <scope>NUCLEOTIDE SEQUENCE [LARGE SCALE GENOMIC DNA]</scope>
    <source>
        <strain evidence="2 3">S16</strain>
    </source>
</reference>
<evidence type="ECO:0008006" key="4">
    <source>
        <dbReference type="Google" id="ProtNLM"/>
    </source>
</evidence>
<comment type="caution">
    <text evidence="2">The sequence shown here is derived from an EMBL/GenBank/DDBJ whole genome shotgun (WGS) entry which is preliminary data.</text>
</comment>
<evidence type="ECO:0000313" key="2">
    <source>
        <dbReference type="EMBL" id="TXE27131.1"/>
    </source>
</evidence>
<protein>
    <recommendedName>
        <fullName evidence="4">Phage protein</fullName>
    </recommendedName>
</protein>
<dbReference type="EMBL" id="VOUQ01000019">
    <property type="protein sequence ID" value="TXE27131.1"/>
    <property type="molecule type" value="Genomic_DNA"/>
</dbReference>
<evidence type="ECO:0000256" key="1">
    <source>
        <dbReference type="SAM" id="MobiDB-lite"/>
    </source>
</evidence>